<reference evidence="2 3" key="1">
    <citation type="submission" date="2021-03" db="EMBL/GenBank/DDBJ databases">
        <title>Genomic Encyclopedia of Type Strains, Phase IV (KMG-IV): sequencing the most valuable type-strain genomes for metagenomic binning, comparative biology and taxonomic classification.</title>
        <authorList>
            <person name="Goeker M."/>
        </authorList>
    </citation>
    <scope>NUCLEOTIDE SEQUENCE [LARGE SCALE GENOMIC DNA]</scope>
    <source>
        <strain evidence="2 3">DSM 24004</strain>
    </source>
</reference>
<sequence length="234" mass="26306">MFDLQSLIIGVILIVKKYTCINIKIHSESNDDDYKNGIILLPLVGLAIGFVASFISSFKIFYDGFFVSAFVLSYYCIITKTVNLRDTYRTLNYIIKPKNQTEQISGTIGIIVICLFYFSLMRIVDVTAVLLMPVAGYSGLIILSRVFHRNKKGTSVIKYCDKYHSLSAFGISFALAVVINYKLVIPLALTYMISGAAVNIMDKKIKLLPNSIEGFIVEITQLIFLIVTYIFKIT</sequence>
<keyword evidence="1" id="KW-1133">Transmembrane helix</keyword>
<dbReference type="EMBL" id="JAGGKS010000005">
    <property type="protein sequence ID" value="MBP1926190.1"/>
    <property type="molecule type" value="Genomic_DNA"/>
</dbReference>
<evidence type="ECO:0000313" key="2">
    <source>
        <dbReference type="EMBL" id="MBP1926190.1"/>
    </source>
</evidence>
<feature type="transmembrane region" description="Helical" evidence="1">
    <location>
        <begin position="104"/>
        <end position="120"/>
    </location>
</feature>
<dbReference type="Proteomes" id="UP001519342">
    <property type="component" value="Unassembled WGS sequence"/>
</dbReference>
<keyword evidence="1" id="KW-0472">Membrane</keyword>
<evidence type="ECO:0000313" key="3">
    <source>
        <dbReference type="Proteomes" id="UP001519342"/>
    </source>
</evidence>
<organism evidence="2 3">
    <name type="scientific">Sedimentibacter acidaminivorans</name>
    <dbReference type="NCBI Taxonomy" id="913099"/>
    <lineage>
        <taxon>Bacteria</taxon>
        <taxon>Bacillati</taxon>
        <taxon>Bacillota</taxon>
        <taxon>Tissierellia</taxon>
        <taxon>Sedimentibacter</taxon>
    </lineage>
</organism>
<feature type="transmembrane region" description="Helical" evidence="1">
    <location>
        <begin position="37"/>
        <end position="58"/>
    </location>
</feature>
<feature type="transmembrane region" description="Helical" evidence="1">
    <location>
        <begin position="126"/>
        <end position="147"/>
    </location>
</feature>
<feature type="transmembrane region" description="Helical" evidence="1">
    <location>
        <begin position="214"/>
        <end position="231"/>
    </location>
</feature>
<comment type="caution">
    <text evidence="2">The sequence shown here is derived from an EMBL/GenBank/DDBJ whole genome shotgun (WGS) entry which is preliminary data.</text>
</comment>
<feature type="transmembrane region" description="Helical" evidence="1">
    <location>
        <begin position="64"/>
        <end position="83"/>
    </location>
</feature>
<feature type="transmembrane region" description="Helical" evidence="1">
    <location>
        <begin position="168"/>
        <end position="194"/>
    </location>
</feature>
<name>A0ABS4GFN2_9FIRM</name>
<keyword evidence="1" id="KW-0812">Transmembrane</keyword>
<proteinExistence type="predicted"/>
<dbReference type="RefSeq" id="WP_209511917.1">
    <property type="nucleotide sequence ID" value="NZ_JAGGKS010000005.1"/>
</dbReference>
<keyword evidence="3" id="KW-1185">Reference proteome</keyword>
<evidence type="ECO:0000256" key="1">
    <source>
        <dbReference type="SAM" id="Phobius"/>
    </source>
</evidence>
<gene>
    <name evidence="2" type="ORF">J2Z76_002054</name>
</gene>
<feature type="transmembrane region" description="Helical" evidence="1">
    <location>
        <begin position="6"/>
        <end position="25"/>
    </location>
</feature>
<accession>A0ABS4GFN2</accession>
<protein>
    <submittedName>
        <fullName evidence="2">Cobalamin synthase</fullName>
    </submittedName>
</protein>